<comment type="caution">
    <text evidence="3">The sequence shown here is derived from an EMBL/GenBank/DDBJ whole genome shotgun (WGS) entry which is preliminary data.</text>
</comment>
<feature type="transmembrane region" description="Helical" evidence="2">
    <location>
        <begin position="63"/>
        <end position="85"/>
    </location>
</feature>
<name>A0AAE1NCB2_9FABA</name>
<dbReference type="Proteomes" id="UP001293593">
    <property type="component" value="Unassembled WGS sequence"/>
</dbReference>
<evidence type="ECO:0000313" key="4">
    <source>
        <dbReference type="Proteomes" id="UP001293593"/>
    </source>
</evidence>
<feature type="region of interest" description="Disordered" evidence="1">
    <location>
        <begin position="1"/>
        <end position="54"/>
    </location>
</feature>
<dbReference type="AlphaFoldDB" id="A0AAE1NCB2"/>
<evidence type="ECO:0000313" key="3">
    <source>
        <dbReference type="EMBL" id="KAK4286492.1"/>
    </source>
</evidence>
<dbReference type="EMBL" id="JAWXYG010000001">
    <property type="protein sequence ID" value="KAK4286492.1"/>
    <property type="molecule type" value="Genomic_DNA"/>
</dbReference>
<reference evidence="3" key="1">
    <citation type="submission" date="2023-10" db="EMBL/GenBank/DDBJ databases">
        <title>Chromosome-level genome of the transformable northern wattle, Acacia crassicarpa.</title>
        <authorList>
            <person name="Massaro I."/>
            <person name="Sinha N.R."/>
            <person name="Poethig S."/>
            <person name="Leichty A.R."/>
        </authorList>
    </citation>
    <scope>NUCLEOTIDE SEQUENCE</scope>
    <source>
        <strain evidence="3">Acra3RX</strain>
        <tissue evidence="3">Leaf</tissue>
    </source>
</reference>
<gene>
    <name evidence="3" type="ORF">QN277_003041</name>
</gene>
<dbReference type="PANTHER" id="PTHR34189:SF18">
    <property type="entry name" value="SERINE_THREONINE-KINASE RLCKVII PROTEIN"/>
    <property type="match status" value="1"/>
</dbReference>
<evidence type="ECO:0000256" key="2">
    <source>
        <dbReference type="SAM" id="Phobius"/>
    </source>
</evidence>
<dbReference type="PANTHER" id="PTHR34189">
    <property type="entry name" value="TRANSMEMBRANE PROTEIN"/>
    <property type="match status" value="1"/>
</dbReference>
<proteinExistence type="predicted"/>
<feature type="compositionally biased region" description="Polar residues" evidence="1">
    <location>
        <begin position="1"/>
        <end position="12"/>
    </location>
</feature>
<sequence>MQKRTSSANSYGSGEHRAINIADPPQAKRRKIDGDDTSGLPLYDTRSTNGKREVSLSRPAKKWLHVIPLILLPCLLLLFWLNYFAVTVRDGGTTVISQIHTPLPNTTYIDLTVLAMSATPISPLPQFVVIRQ</sequence>
<keyword evidence="2" id="KW-1133">Transmembrane helix</keyword>
<keyword evidence="4" id="KW-1185">Reference proteome</keyword>
<keyword evidence="2" id="KW-0812">Transmembrane</keyword>
<organism evidence="3 4">
    <name type="scientific">Acacia crassicarpa</name>
    <name type="common">northern wattle</name>
    <dbReference type="NCBI Taxonomy" id="499986"/>
    <lineage>
        <taxon>Eukaryota</taxon>
        <taxon>Viridiplantae</taxon>
        <taxon>Streptophyta</taxon>
        <taxon>Embryophyta</taxon>
        <taxon>Tracheophyta</taxon>
        <taxon>Spermatophyta</taxon>
        <taxon>Magnoliopsida</taxon>
        <taxon>eudicotyledons</taxon>
        <taxon>Gunneridae</taxon>
        <taxon>Pentapetalae</taxon>
        <taxon>rosids</taxon>
        <taxon>fabids</taxon>
        <taxon>Fabales</taxon>
        <taxon>Fabaceae</taxon>
        <taxon>Caesalpinioideae</taxon>
        <taxon>mimosoid clade</taxon>
        <taxon>Acacieae</taxon>
        <taxon>Acacia</taxon>
    </lineage>
</organism>
<evidence type="ECO:0000256" key="1">
    <source>
        <dbReference type="SAM" id="MobiDB-lite"/>
    </source>
</evidence>
<protein>
    <submittedName>
        <fullName evidence="3">Uncharacterized protein</fullName>
    </submittedName>
</protein>
<keyword evidence="2" id="KW-0472">Membrane</keyword>
<accession>A0AAE1NCB2</accession>